<accession>A0ABW5P6Q3</accession>
<proteinExistence type="predicted"/>
<dbReference type="Proteomes" id="UP001597475">
    <property type="component" value="Unassembled WGS sequence"/>
</dbReference>
<feature type="region of interest" description="Disordered" evidence="1">
    <location>
        <begin position="74"/>
        <end position="107"/>
    </location>
</feature>
<evidence type="ECO:0000256" key="1">
    <source>
        <dbReference type="SAM" id="MobiDB-lite"/>
    </source>
</evidence>
<evidence type="ECO:0000313" key="3">
    <source>
        <dbReference type="Proteomes" id="UP001597475"/>
    </source>
</evidence>
<comment type="caution">
    <text evidence="2">The sequence shown here is derived from an EMBL/GenBank/DDBJ whole genome shotgun (WGS) entry which is preliminary data.</text>
</comment>
<sequence length="505" mass="56945">MSMPPVSSPPPAAIVRELKAMQARKARRLTPMQPGEAFLYQPSKAGVPHAGETVTVVRAPRLDVQNASVRVRFEDGTEATVPPQRLKRLPPGEKHTVPLPPPPDQDPPLVQDARARPAWKRLLGLIQQLEDAERTGQPRESLEEAVRHRAAQLAGMISPRGTPADERTLLATQLRVYAGLDAARACAAKPGRNGRPLHPERPLPAPTQDAPEWLDQQQRKMLNAIARSIHLRYFISDRDTHRTVRVPAHVRRAIREAGRSEDRSIEQPQAKPPRASEVHRAAADGYREMVGAALEVCQLLAAGKDREARALLDRQQAHRVTYALAQRQAEALRPAHHTGRYFHGDILSVRDEHAEYDEEGAFVRYHGMTQYYTRLTVIYDADGYSVTVANAHELESRTATHAGEAAWRDLCRWIEDTSDRREGKRQGRRQDDDTHLVYRDDDGHLRLRASIQQHYPRLPAALEVIRRALEPALSDVDMNDIPGDEKHPERGYHPYERPAESRNQT</sequence>
<reference evidence="3" key="1">
    <citation type="journal article" date="2019" name="Int. J. Syst. Evol. Microbiol.">
        <title>The Global Catalogue of Microorganisms (GCM) 10K type strain sequencing project: providing services to taxonomists for standard genome sequencing and annotation.</title>
        <authorList>
            <consortium name="The Broad Institute Genomics Platform"/>
            <consortium name="The Broad Institute Genome Sequencing Center for Infectious Disease"/>
            <person name="Wu L."/>
            <person name="Ma J."/>
        </authorList>
    </citation>
    <scope>NUCLEOTIDE SEQUENCE [LARGE SCALE GENOMIC DNA]</scope>
    <source>
        <strain evidence="3">KCTC 33842</strain>
    </source>
</reference>
<feature type="region of interest" description="Disordered" evidence="1">
    <location>
        <begin position="473"/>
        <end position="505"/>
    </location>
</feature>
<protein>
    <submittedName>
        <fullName evidence="2">Uncharacterized protein</fullName>
    </submittedName>
</protein>
<dbReference type="RefSeq" id="WP_386846088.1">
    <property type="nucleotide sequence ID" value="NZ_JBHUMK010000052.1"/>
</dbReference>
<keyword evidence="3" id="KW-1185">Reference proteome</keyword>
<feature type="region of interest" description="Disordered" evidence="1">
    <location>
        <begin position="257"/>
        <end position="277"/>
    </location>
</feature>
<organism evidence="2 3">
    <name type="scientific">Deinococcus taklimakanensis</name>
    <dbReference type="NCBI Taxonomy" id="536443"/>
    <lineage>
        <taxon>Bacteria</taxon>
        <taxon>Thermotogati</taxon>
        <taxon>Deinococcota</taxon>
        <taxon>Deinococci</taxon>
        <taxon>Deinococcales</taxon>
        <taxon>Deinococcaceae</taxon>
        <taxon>Deinococcus</taxon>
    </lineage>
</organism>
<evidence type="ECO:0000313" key="2">
    <source>
        <dbReference type="EMBL" id="MFD2610145.1"/>
    </source>
</evidence>
<feature type="compositionally biased region" description="Basic and acidic residues" evidence="1">
    <location>
        <begin position="483"/>
        <end position="505"/>
    </location>
</feature>
<dbReference type="EMBL" id="JBHUMK010000052">
    <property type="protein sequence ID" value="MFD2610145.1"/>
    <property type="molecule type" value="Genomic_DNA"/>
</dbReference>
<gene>
    <name evidence="2" type="ORF">ACFSR9_11950</name>
</gene>
<name>A0ABW5P6Q3_9DEIO</name>